<evidence type="ECO:0000256" key="7">
    <source>
        <dbReference type="HAMAP-Rule" id="MF_01445"/>
    </source>
</evidence>
<comment type="cofactor">
    <cofactor evidence="7">
        <name>Fe(2+)</name>
        <dbReference type="ChEBI" id="CHEBI:29033"/>
    </cofactor>
    <text evidence="7">Binds 1 Fe(2+) ion per subunit.</text>
</comment>
<dbReference type="InterPro" id="IPR017861">
    <property type="entry name" value="KAE1/TsaD"/>
</dbReference>
<keyword evidence="1 7" id="KW-0808">Transferase</keyword>
<dbReference type="EMBL" id="JAVRHZ010000001">
    <property type="protein sequence ID" value="MDT0554787.1"/>
    <property type="molecule type" value="Genomic_DNA"/>
</dbReference>
<dbReference type="InterPro" id="IPR000905">
    <property type="entry name" value="Gcp-like_dom"/>
</dbReference>
<dbReference type="NCBIfam" id="TIGR00329">
    <property type="entry name" value="gcp_kae1"/>
    <property type="match status" value="1"/>
</dbReference>
<dbReference type="PANTHER" id="PTHR11735">
    <property type="entry name" value="TRNA N6-ADENOSINE THREONYLCARBAMOYLTRANSFERASE"/>
    <property type="match status" value="1"/>
</dbReference>
<dbReference type="InterPro" id="IPR017860">
    <property type="entry name" value="Peptidase_M22_CS"/>
</dbReference>
<evidence type="ECO:0000256" key="3">
    <source>
        <dbReference type="ARBA" id="ARBA00022723"/>
    </source>
</evidence>
<feature type="binding site" evidence="7">
    <location>
        <position position="114"/>
    </location>
    <ligand>
        <name>Fe cation</name>
        <dbReference type="ChEBI" id="CHEBI:24875"/>
    </ligand>
</feature>
<comment type="subcellular location">
    <subcellularLocation>
        <location evidence="7">Cytoplasm</location>
    </subcellularLocation>
</comment>
<evidence type="ECO:0000313" key="10">
    <source>
        <dbReference type="Proteomes" id="UP001254488"/>
    </source>
</evidence>
<dbReference type="Proteomes" id="UP001254488">
    <property type="component" value="Unassembled WGS sequence"/>
</dbReference>
<feature type="binding site" evidence="7">
    <location>
        <position position="309"/>
    </location>
    <ligand>
        <name>Fe cation</name>
        <dbReference type="ChEBI" id="CHEBI:24875"/>
    </ligand>
</feature>
<dbReference type="HAMAP" id="MF_01445">
    <property type="entry name" value="TsaD"/>
    <property type="match status" value="1"/>
</dbReference>
<keyword evidence="3 7" id="KW-0479">Metal-binding</keyword>
<dbReference type="Pfam" id="PF00814">
    <property type="entry name" value="TsaD"/>
    <property type="match status" value="1"/>
</dbReference>
<dbReference type="RefSeq" id="WP_311331744.1">
    <property type="nucleotide sequence ID" value="NZ_JAVRHZ010000001.1"/>
</dbReference>
<dbReference type="NCBIfam" id="TIGR03723">
    <property type="entry name" value="T6A_TsaD_YgjD"/>
    <property type="match status" value="1"/>
</dbReference>
<protein>
    <recommendedName>
        <fullName evidence="7">tRNA N6-adenosine threonylcarbamoyltransferase</fullName>
        <ecNumber evidence="7">2.3.1.234</ecNumber>
    </recommendedName>
    <alternativeName>
        <fullName evidence="7">N6-L-threonylcarbamoyladenine synthase</fullName>
        <shortName evidence="7">t(6)A synthase</shortName>
    </alternativeName>
    <alternativeName>
        <fullName evidence="7">t(6)A37 threonylcarbamoyladenosine biosynthesis protein TsaD</fullName>
    </alternativeName>
    <alternativeName>
        <fullName evidence="7">tRNA threonylcarbamoyladenosine biosynthesis protein TsaD</fullName>
    </alternativeName>
</protein>
<evidence type="ECO:0000256" key="4">
    <source>
        <dbReference type="ARBA" id="ARBA00023004"/>
    </source>
</evidence>
<sequence>MNTNNCYILGIESSCDDTAAAVINNGVILSNVVATQAIHEAYGGVVPELASRAHQQNIVPVVHQALQEANIDKNQLSAIAFTQGPGLMGSLLVGTSFSKSLALGLDVPLINVNHMQAHILAHFIKTEGQQAPNFPFIALTISGGHTQIVKVSDFFEMEIIGETIDDAVGEAFDKSAKILGLPYPGGPLIDKYAQKGNPKRFKFTKPKVKPLDFSFSGLKTAVLYFIEKETKENPGFIKENIEDICASLQYTIVDYLMDKLKNAVKQTGIKEIAIGGGVSANSGIRNALKAAEKKYGWKTHIPKFEYCTDNAAMIAIVGELKYKKEAFSANNVVAKARMKF</sequence>
<keyword evidence="7" id="KW-0963">Cytoplasm</keyword>
<feature type="binding site" evidence="7">
    <location>
        <begin position="140"/>
        <end position="144"/>
    </location>
    <ligand>
        <name>substrate</name>
    </ligand>
</feature>
<comment type="function">
    <text evidence="7">Required for the formation of a threonylcarbamoyl group on adenosine at position 37 (t(6)A37) in tRNAs that read codons beginning with adenine. Is involved in the transfer of the threonylcarbamoyl moiety of threonylcarbamoyl-AMP (TC-AMP) to the N6 group of A37, together with TsaE and TsaB. TsaD likely plays a direct catalytic role in this reaction.</text>
</comment>
<dbReference type="CDD" id="cd24133">
    <property type="entry name" value="ASKHA_NBD_TsaD_bac"/>
    <property type="match status" value="1"/>
</dbReference>
<feature type="binding site" evidence="7">
    <location>
        <position position="186"/>
    </location>
    <ligand>
        <name>substrate</name>
    </ligand>
</feature>
<dbReference type="SUPFAM" id="SSF53067">
    <property type="entry name" value="Actin-like ATPase domain"/>
    <property type="match status" value="1"/>
</dbReference>
<feature type="binding site" evidence="7">
    <location>
        <position position="190"/>
    </location>
    <ligand>
        <name>substrate</name>
    </ligand>
</feature>
<evidence type="ECO:0000256" key="1">
    <source>
        <dbReference type="ARBA" id="ARBA00022679"/>
    </source>
</evidence>
<feature type="binding site" evidence="7">
    <location>
        <position position="173"/>
    </location>
    <ligand>
        <name>substrate</name>
    </ligand>
</feature>
<dbReference type="EC" id="2.3.1.234" evidence="7"/>
<evidence type="ECO:0000259" key="8">
    <source>
        <dbReference type="Pfam" id="PF00814"/>
    </source>
</evidence>
<dbReference type="Gene3D" id="3.30.420.40">
    <property type="match status" value="2"/>
</dbReference>
<keyword evidence="4 7" id="KW-0408">Iron</keyword>
<name>A0ABU2Y9T7_9FLAO</name>
<evidence type="ECO:0000256" key="6">
    <source>
        <dbReference type="ARBA" id="ARBA00048117"/>
    </source>
</evidence>
<reference evidence="9 10" key="1">
    <citation type="submission" date="2023-09" db="EMBL/GenBank/DDBJ databases">
        <authorList>
            <person name="Rey-Velasco X."/>
        </authorList>
    </citation>
    <scope>NUCLEOTIDE SEQUENCE [LARGE SCALE GENOMIC DNA]</scope>
    <source>
        <strain evidence="9 10">W242</strain>
    </source>
</reference>
<evidence type="ECO:0000256" key="5">
    <source>
        <dbReference type="ARBA" id="ARBA00023315"/>
    </source>
</evidence>
<keyword evidence="5 7" id="KW-0012">Acyltransferase</keyword>
<dbReference type="PANTHER" id="PTHR11735:SF6">
    <property type="entry name" value="TRNA N6-ADENOSINE THREONYLCARBAMOYLTRANSFERASE, MITOCHONDRIAL"/>
    <property type="match status" value="1"/>
</dbReference>
<dbReference type="PRINTS" id="PR00789">
    <property type="entry name" value="OSIALOPTASE"/>
</dbReference>
<dbReference type="InterPro" id="IPR022450">
    <property type="entry name" value="TsaD"/>
</dbReference>
<dbReference type="GO" id="GO:0061711">
    <property type="term" value="F:tRNA N(6)-L-threonylcarbamoyladenine synthase activity"/>
    <property type="evidence" value="ECO:0007669"/>
    <property type="project" value="UniProtKB-EC"/>
</dbReference>
<evidence type="ECO:0000313" key="9">
    <source>
        <dbReference type="EMBL" id="MDT0554787.1"/>
    </source>
</evidence>
<comment type="catalytic activity">
    <reaction evidence="6 7">
        <text>L-threonylcarbamoyladenylate + adenosine(37) in tRNA = N(6)-L-threonylcarbamoyladenosine(37) in tRNA + AMP + H(+)</text>
        <dbReference type="Rhea" id="RHEA:37059"/>
        <dbReference type="Rhea" id="RHEA-COMP:10162"/>
        <dbReference type="Rhea" id="RHEA-COMP:10163"/>
        <dbReference type="ChEBI" id="CHEBI:15378"/>
        <dbReference type="ChEBI" id="CHEBI:73682"/>
        <dbReference type="ChEBI" id="CHEBI:74411"/>
        <dbReference type="ChEBI" id="CHEBI:74418"/>
        <dbReference type="ChEBI" id="CHEBI:456215"/>
        <dbReference type="EC" id="2.3.1.234"/>
    </reaction>
</comment>
<accession>A0ABU2Y9T7</accession>
<gene>
    <name evidence="7 9" type="primary">tsaD</name>
    <name evidence="9" type="ORF">RM538_02160</name>
</gene>
<comment type="similarity">
    <text evidence="7">Belongs to the KAE1 / TsaD family.</text>
</comment>
<evidence type="ECO:0000256" key="2">
    <source>
        <dbReference type="ARBA" id="ARBA00022694"/>
    </source>
</evidence>
<feature type="domain" description="Gcp-like" evidence="8">
    <location>
        <begin position="28"/>
        <end position="315"/>
    </location>
</feature>
<organism evidence="9 10">
    <name type="scientific">Patiriisocius hiemis</name>
    <dbReference type="NCBI Taxonomy" id="3075604"/>
    <lineage>
        <taxon>Bacteria</taxon>
        <taxon>Pseudomonadati</taxon>
        <taxon>Bacteroidota</taxon>
        <taxon>Flavobacteriia</taxon>
        <taxon>Flavobacteriales</taxon>
        <taxon>Flavobacteriaceae</taxon>
        <taxon>Patiriisocius</taxon>
    </lineage>
</organism>
<proteinExistence type="inferred from homology"/>
<feature type="binding site" evidence="7">
    <location>
        <position position="118"/>
    </location>
    <ligand>
        <name>Fe cation</name>
        <dbReference type="ChEBI" id="CHEBI:24875"/>
    </ligand>
</feature>
<feature type="binding site" evidence="7">
    <location>
        <position position="281"/>
    </location>
    <ligand>
        <name>substrate</name>
    </ligand>
</feature>
<comment type="caution">
    <text evidence="9">The sequence shown here is derived from an EMBL/GenBank/DDBJ whole genome shotgun (WGS) entry which is preliminary data.</text>
</comment>
<keyword evidence="10" id="KW-1185">Reference proteome</keyword>
<dbReference type="InterPro" id="IPR043129">
    <property type="entry name" value="ATPase_NBD"/>
</dbReference>
<dbReference type="PROSITE" id="PS01016">
    <property type="entry name" value="GLYCOPROTEASE"/>
    <property type="match status" value="1"/>
</dbReference>
<keyword evidence="2 7" id="KW-0819">tRNA processing</keyword>